<evidence type="ECO:0000313" key="10">
    <source>
        <dbReference type="RefSeq" id="XP_020014204.1"/>
    </source>
</evidence>
<dbReference type="AlphaFoldDB" id="A0A8B7U3S2"/>
<evidence type="ECO:0000256" key="7">
    <source>
        <dbReference type="ARBA" id="ARBA00023157"/>
    </source>
</evidence>
<keyword evidence="3" id="KW-0812">Transmembrane</keyword>
<dbReference type="GO" id="GO:0005537">
    <property type="term" value="F:D-mannose binding"/>
    <property type="evidence" value="ECO:0007669"/>
    <property type="project" value="InterPro"/>
</dbReference>
<dbReference type="InterPro" id="IPR009011">
    <property type="entry name" value="Man6P_isomerase_rcpt-bd_dom_sf"/>
</dbReference>
<dbReference type="PANTHER" id="PTHR15071:SF17">
    <property type="entry name" value="CATION-INDEPENDENT MANNOSE-6-PHOSPHATE RECEPTOR"/>
    <property type="match status" value="1"/>
</dbReference>
<keyword evidence="5" id="KW-1133">Transmembrane helix</keyword>
<evidence type="ECO:0000259" key="9">
    <source>
        <dbReference type="PROSITE" id="PS51914"/>
    </source>
</evidence>
<reference evidence="10" key="1">
    <citation type="submission" date="2025-08" db="UniProtKB">
        <authorList>
            <consortium name="RefSeq"/>
        </authorList>
    </citation>
    <scope>IDENTIFICATION</scope>
    <source>
        <tissue evidence="10">Leukocyte</tissue>
    </source>
</reference>
<feature type="domain" description="MRH" evidence="9">
    <location>
        <begin position="49"/>
        <end position="165"/>
    </location>
</feature>
<evidence type="ECO:0000256" key="5">
    <source>
        <dbReference type="ARBA" id="ARBA00022989"/>
    </source>
</evidence>
<dbReference type="PANTHER" id="PTHR15071">
    <property type="entry name" value="MANNOSE-6-PHOSPHATE RECEPTOR FAMILY MEMBER"/>
    <property type="match status" value="1"/>
</dbReference>
<keyword evidence="6" id="KW-0472">Membrane</keyword>
<keyword evidence="4 8" id="KW-0732">Signal</keyword>
<proteinExistence type="predicted"/>
<dbReference type="OrthoDB" id="4504960at2759"/>
<evidence type="ECO:0000256" key="4">
    <source>
        <dbReference type="ARBA" id="ARBA00022729"/>
    </source>
</evidence>
<protein>
    <submittedName>
        <fullName evidence="10">Cation-independent mannose-6-phosphate receptor-like</fullName>
    </submittedName>
</protein>
<gene>
    <name evidence="10" type="primary">LOC109682993</name>
</gene>
<dbReference type="GO" id="GO:0038023">
    <property type="term" value="F:signaling receptor activity"/>
    <property type="evidence" value="ECO:0007669"/>
    <property type="project" value="InterPro"/>
</dbReference>
<feature type="signal peptide" evidence="8">
    <location>
        <begin position="1"/>
        <end position="42"/>
    </location>
</feature>
<evidence type="ECO:0000256" key="8">
    <source>
        <dbReference type="SAM" id="SignalP"/>
    </source>
</evidence>
<evidence type="ECO:0000256" key="6">
    <source>
        <dbReference type="ARBA" id="ARBA00023136"/>
    </source>
</evidence>
<evidence type="ECO:0000256" key="3">
    <source>
        <dbReference type="ARBA" id="ARBA00022692"/>
    </source>
</evidence>
<sequence>MGAAANRSAHLGPAPAGRPSRALLLLLLQLLLLVAAPGTAQAQSAEFPELCSYTWEAVDTKNNRVYKINICGNVNIVECGPSSAVCVYDLKTDKYKSVGDSLLKSATRSLLEFNTTVACQDTGRDHRVQSSITFLCGKTLGTPEFVTATECVHYFEWRTTSACKKDIFKANKEDYHC</sequence>
<dbReference type="GO" id="GO:0005770">
    <property type="term" value="C:late endosome"/>
    <property type="evidence" value="ECO:0007669"/>
    <property type="project" value="TreeGrafter"/>
</dbReference>
<dbReference type="Pfam" id="PF00878">
    <property type="entry name" value="CIMR"/>
    <property type="match status" value="1"/>
</dbReference>
<dbReference type="GO" id="GO:0005886">
    <property type="term" value="C:plasma membrane"/>
    <property type="evidence" value="ECO:0007669"/>
    <property type="project" value="TreeGrafter"/>
</dbReference>
<dbReference type="GO" id="GO:0005520">
    <property type="term" value="F:insulin-like growth factor binding"/>
    <property type="evidence" value="ECO:0007669"/>
    <property type="project" value="TreeGrafter"/>
</dbReference>
<dbReference type="KEGG" id="ccan:109682993"/>
<feature type="chain" id="PRO_5034018776" evidence="8">
    <location>
        <begin position="43"/>
        <end position="177"/>
    </location>
</feature>
<dbReference type="GO" id="GO:0007041">
    <property type="term" value="P:lysosomal transport"/>
    <property type="evidence" value="ECO:0007669"/>
    <property type="project" value="InterPro"/>
</dbReference>
<organism evidence="10">
    <name type="scientific">Castor canadensis</name>
    <name type="common">American beaver</name>
    <dbReference type="NCBI Taxonomy" id="51338"/>
    <lineage>
        <taxon>Eukaryota</taxon>
        <taxon>Metazoa</taxon>
        <taxon>Chordata</taxon>
        <taxon>Craniata</taxon>
        <taxon>Vertebrata</taxon>
        <taxon>Euteleostomi</taxon>
        <taxon>Mammalia</taxon>
        <taxon>Eutheria</taxon>
        <taxon>Euarchontoglires</taxon>
        <taxon>Glires</taxon>
        <taxon>Rodentia</taxon>
        <taxon>Castorimorpha</taxon>
        <taxon>Castoridae</taxon>
        <taxon>Castor</taxon>
    </lineage>
</organism>
<dbReference type="SUPFAM" id="SSF50911">
    <property type="entry name" value="Mannose 6-phosphate receptor domain"/>
    <property type="match status" value="1"/>
</dbReference>
<accession>A0A8B7U3S2</accession>
<name>A0A8B7U3S2_CASCN</name>
<dbReference type="InterPro" id="IPR044865">
    <property type="entry name" value="MRH_dom"/>
</dbReference>
<keyword evidence="2" id="KW-0813">Transport</keyword>
<keyword evidence="7" id="KW-1015">Disulfide bond</keyword>
<dbReference type="PROSITE" id="PS51914">
    <property type="entry name" value="MRH"/>
    <property type="match status" value="1"/>
</dbReference>
<evidence type="ECO:0000256" key="1">
    <source>
        <dbReference type="ARBA" id="ARBA00004308"/>
    </source>
</evidence>
<comment type="subcellular location">
    <subcellularLocation>
        <location evidence="1">Endomembrane system</location>
    </subcellularLocation>
</comment>
<dbReference type="GO" id="GO:0005802">
    <property type="term" value="C:trans-Golgi network"/>
    <property type="evidence" value="ECO:0007669"/>
    <property type="project" value="TreeGrafter"/>
</dbReference>
<dbReference type="FunFam" id="2.70.130.10:FF:000019">
    <property type="entry name" value="Insulin-like growth factor 2 receptor"/>
    <property type="match status" value="1"/>
</dbReference>
<dbReference type="InterPro" id="IPR000479">
    <property type="entry name" value="CIMR_rpt"/>
</dbReference>
<dbReference type="Gene3D" id="2.70.130.10">
    <property type="entry name" value="Mannose-6-phosphate receptor binding domain"/>
    <property type="match status" value="1"/>
</dbReference>
<dbReference type="RefSeq" id="XP_020014204.1">
    <property type="nucleotide sequence ID" value="XM_020158615.1"/>
</dbReference>
<evidence type="ECO:0000256" key="2">
    <source>
        <dbReference type="ARBA" id="ARBA00022448"/>
    </source>
</evidence>